<feature type="binding site" evidence="15">
    <location>
        <position position="981"/>
    </location>
    <ligand>
        <name>Mg(2+)</name>
        <dbReference type="ChEBI" id="CHEBI:18420"/>
    </ligand>
</feature>
<dbReference type="InterPro" id="IPR011335">
    <property type="entry name" value="Restrct_endonuc-II-like"/>
</dbReference>
<dbReference type="NCBIfam" id="TIGR00609">
    <property type="entry name" value="recB"/>
    <property type="match status" value="1"/>
</dbReference>
<evidence type="ECO:0000256" key="13">
    <source>
        <dbReference type="ARBA" id="ARBA00034617"/>
    </source>
</evidence>
<keyword evidence="20" id="KW-1185">Reference proteome</keyword>
<feature type="binding site" evidence="15">
    <location>
        <position position="1113"/>
    </location>
    <ligand>
        <name>Mg(2+)</name>
        <dbReference type="ChEBI" id="CHEBI:18420"/>
    </ligand>
</feature>
<comment type="subunit">
    <text evidence="15">Heterotrimer of RecB, RecC and RecD. All subunits contribute to DNA-binding. Interacts with RecA.</text>
</comment>
<comment type="miscellaneous">
    <text evidence="15">In the RecBCD complex, RecB has a slow 3'-5' helicase, an exonuclease activity and loads RecA onto ssDNA, RecD has a fast 5'-3' helicase activity, while RecC stimulates the ATPase and processivity of the RecB helicase and contributes to recognition of the Chi site.</text>
</comment>
<evidence type="ECO:0000313" key="20">
    <source>
        <dbReference type="Proteomes" id="UP001556709"/>
    </source>
</evidence>
<dbReference type="Pfam" id="PF00580">
    <property type="entry name" value="UvrD-helicase"/>
    <property type="match status" value="1"/>
</dbReference>
<dbReference type="Proteomes" id="UP001556709">
    <property type="component" value="Unassembled WGS sequence"/>
</dbReference>
<comment type="domain">
    <text evidence="15">The N-terminal DNA-binding domain is a ssDNA-dependent ATPase and has ATP-dependent 3'-5' helicase function. This domain interacts with RecC.</text>
</comment>
<evidence type="ECO:0000256" key="2">
    <source>
        <dbReference type="ARBA" id="ARBA00022723"/>
    </source>
</evidence>
<dbReference type="HAMAP" id="MF_01485">
    <property type="entry name" value="RecB"/>
    <property type="match status" value="1"/>
</dbReference>
<dbReference type="EC" id="5.6.2.4" evidence="15"/>
<comment type="catalytic activity">
    <reaction evidence="13 15">
        <text>Couples ATP hydrolysis with the unwinding of duplex DNA by translocating in the 3'-5' direction.</text>
        <dbReference type="EC" id="5.6.2.4"/>
    </reaction>
</comment>
<dbReference type="PANTHER" id="PTHR11070">
    <property type="entry name" value="UVRD / RECB / PCRA DNA HELICASE FAMILY MEMBER"/>
    <property type="match status" value="1"/>
</dbReference>
<dbReference type="SUPFAM" id="SSF52540">
    <property type="entry name" value="P-loop containing nucleoside triphosphate hydrolases"/>
    <property type="match status" value="1"/>
</dbReference>
<keyword evidence="7 15" id="KW-0269">Exonuclease</keyword>
<dbReference type="InterPro" id="IPR004586">
    <property type="entry name" value="RecB"/>
</dbReference>
<keyword evidence="3 15" id="KW-0547">Nucleotide-binding</keyword>
<feature type="region of interest" description="Nuclease activity, interacts with RecD and RecA" evidence="15">
    <location>
        <begin position="920"/>
        <end position="1206"/>
    </location>
</feature>
<evidence type="ECO:0000256" key="16">
    <source>
        <dbReference type="PROSITE-ProRule" id="PRU00560"/>
    </source>
</evidence>
<dbReference type="InterPro" id="IPR027417">
    <property type="entry name" value="P-loop_NTPase"/>
</dbReference>
<keyword evidence="9 15" id="KW-0460">Magnesium</keyword>
<dbReference type="Pfam" id="PF12705">
    <property type="entry name" value="PDDEXK_1"/>
    <property type="match status" value="1"/>
</dbReference>
<feature type="domain" description="UvrD-like helicase C-terminal" evidence="18">
    <location>
        <begin position="508"/>
        <end position="782"/>
    </location>
</feature>
<keyword evidence="4 15" id="KW-0227">DNA damage</keyword>
<evidence type="ECO:0000256" key="9">
    <source>
        <dbReference type="ARBA" id="ARBA00022842"/>
    </source>
</evidence>
<evidence type="ECO:0000259" key="18">
    <source>
        <dbReference type="PROSITE" id="PS51217"/>
    </source>
</evidence>
<evidence type="ECO:0000256" key="5">
    <source>
        <dbReference type="ARBA" id="ARBA00022801"/>
    </source>
</evidence>
<dbReference type="InterPro" id="IPR011604">
    <property type="entry name" value="PDDEXK-like_dom_sf"/>
</dbReference>
<dbReference type="RefSeq" id="WP_367959223.1">
    <property type="nucleotide sequence ID" value="NZ_JBAKFK010000003.1"/>
</dbReference>
<dbReference type="Gene3D" id="3.90.320.10">
    <property type="match status" value="1"/>
</dbReference>
<evidence type="ECO:0000256" key="14">
    <source>
        <dbReference type="ARBA" id="ARBA00048988"/>
    </source>
</evidence>
<evidence type="ECO:0000256" key="10">
    <source>
        <dbReference type="ARBA" id="ARBA00023125"/>
    </source>
</evidence>
<dbReference type="EC" id="3.1.11.5" evidence="15"/>
<evidence type="ECO:0000256" key="3">
    <source>
        <dbReference type="ARBA" id="ARBA00022741"/>
    </source>
</evidence>
<organism evidence="19 20">
    <name type="scientific">Spiribacter pallidus</name>
    <dbReference type="NCBI Taxonomy" id="1987936"/>
    <lineage>
        <taxon>Bacteria</taxon>
        <taxon>Pseudomonadati</taxon>
        <taxon>Pseudomonadota</taxon>
        <taxon>Gammaproteobacteria</taxon>
        <taxon>Chromatiales</taxon>
        <taxon>Ectothiorhodospiraceae</taxon>
        <taxon>Spiribacter</taxon>
    </lineage>
</organism>
<dbReference type="Gene3D" id="1.10.3170.10">
    <property type="entry name" value="Recbcd, chain B, domain 2"/>
    <property type="match status" value="1"/>
</dbReference>
<dbReference type="InterPro" id="IPR038726">
    <property type="entry name" value="PDDEXK_AddAB-type"/>
</dbReference>
<evidence type="ECO:0000256" key="15">
    <source>
        <dbReference type="HAMAP-Rule" id="MF_01485"/>
    </source>
</evidence>
<keyword evidence="11 15" id="KW-0234">DNA repair</keyword>
<comment type="function">
    <text evidence="15">A helicase/nuclease that prepares dsDNA breaks (DSB) for recombinational DNA repair. Binds to DSBs and unwinds DNA via a highly rapid and processive ATP-dependent bidirectional helicase activity. Unwinds dsDNA until it encounters a Chi (crossover hotspot instigator) sequence from the 3' direction. Cuts ssDNA a few nucleotides 3' to the Chi site. The properties and activities of the enzyme are changed at Chi. The Chi-altered holoenzyme produces a long 3'-ssDNA overhang and facilitates RecA-binding to the ssDNA for homologous DNA recombination and repair. Holoenzyme degrades any linearized DNA that is unable to undergo homologous recombination. In the holoenzyme this subunit contributes ATPase, 3'-5' helicase, exonuclease activity and loads RecA onto ssDNA.</text>
</comment>
<comment type="domain">
    <text evidence="15">The C-terminal domain has nuclease activity and interacts with RecD. It interacts with RecA, facilitating its loading onto ssDNA.</text>
</comment>
<reference evidence="19 20" key="1">
    <citation type="submission" date="2024-02" db="EMBL/GenBank/DDBJ databases">
        <title>New especies of Spiribacter isolated from saline water.</title>
        <authorList>
            <person name="Leon M.J."/>
            <person name="De La Haba R."/>
            <person name="Sanchez-Porro C."/>
            <person name="Ventosa A."/>
        </authorList>
    </citation>
    <scope>NUCLEOTIDE SEQUENCE [LARGE SCALE GENOMIC DNA]</scope>
    <source>
        <strain evidence="20">ag22IC6-390</strain>
    </source>
</reference>
<evidence type="ECO:0000313" key="19">
    <source>
        <dbReference type="EMBL" id="MEX0469460.1"/>
    </source>
</evidence>
<evidence type="ECO:0000259" key="17">
    <source>
        <dbReference type="PROSITE" id="PS51198"/>
    </source>
</evidence>
<sequence>MSQALDPLTFPLAGSQLIEASAGTGKTTAITRLYLRQVLGHGCHPLLPPQILVVTFTHAATEELRDRIRAQLTAAAGFFGDDPSADADAGDFLQRLRDAFDPAEWPYCARRLTRAAEWMDEAAIFTIHGWAHRMLREHAFASDSLFEQHLVSDLRPRQMQAVRDYWRCHLASLAPAEAAVVIDWCADPDALYQSIRPLLGGGERPDTPLPPAAAVAAGRRRRAAWLESLTAQPWVAWIAEFREAFRAADEANQIDRQSLKPANVEGWLKKLEAWATAPEPYPLDLGKGWERLTVEGLAGAWRTGEPPRTQLILALPELKAALARPPDDGRLAFFAHAGDWIRQRFEADRQRANELGFDDLLGELDAGLAGEGGEALAAMIRERYPTVLIDEFQDTDPLQYRLFDRIYDIAANRPETAVVMIGDPKQSIYAFRGADIHTYLKARSACGERRHTLRTNYRAVTGMVEAVNALFAIAEERPDGPGAFRFRRGDANPLPFEPALAAGRDDALIAPSPGHDAGQPPGSAPALTLWTLPEPDDDKAPAKGRDRDAMAAACASHIVRLLNAAQAGEAGFGDDTGWQQPLRPEDIAVLVNSRNEAALIRQAMRERGLRSVYLSDKDSVYATPQAAEMALCLRAVAEPDDPVALRSALATRSLGWTAAELDALNYDESALEAMIEHLRRLRRVWRRQGVLPMVHDLLHGFKVPARLLADPLAGERALTDWLHIAELLQQAGRGLDGEHALLRHLLEAIEAADDQAAGDAHQMRLESDAHLVRVVTVHKSKGLQYPVVFLPFATEGPQSGTGDAIVRWHDDEGRVRVSGHNDAEAGPDAAEAALAEAVRKLYVALTRAEYAAFVGICPRKTLPDSALASLLGDRPDDVQPTTGHWVIAPAPDTRAERYQGPAETPATQPGRRYTGTPRVDWWIASYSALRDRRAAMTTAARTETLLADESTPHRSAGAATAAEITICHRLPRGAATGSFLHDCLEWATRQGLRRLRDDASPLARRVEQGAQLRGWQDHASAISDWLWRVIATPLPLNDDVGAIALCETAAQVAELEFYLGASNGAIERLDTQITAATLGGAARPPLAPGKLNGLLKGFIDLVFVHQGRYYVLDYKSTWLGPDDQAYTPATIQAELLSRRYDLQSTLYLLALHRLLRVRLPDYDPDHHLGGAISLFLRGIDAPGAGVHVERPDPAVIDSLDRELGHD</sequence>
<feature type="region of interest" description="DNA-binding and helicase activity, interacts with RecC" evidence="15">
    <location>
        <begin position="1"/>
        <end position="895"/>
    </location>
</feature>
<dbReference type="PANTHER" id="PTHR11070:SF23">
    <property type="entry name" value="RECBCD ENZYME SUBUNIT RECB"/>
    <property type="match status" value="1"/>
</dbReference>
<keyword evidence="12 15" id="KW-0413">Isomerase</keyword>
<evidence type="ECO:0000256" key="1">
    <source>
        <dbReference type="ARBA" id="ARBA00022722"/>
    </source>
</evidence>
<gene>
    <name evidence="15 19" type="primary">recB</name>
    <name evidence="19" type="ORF">V6X73_06960</name>
</gene>
<feature type="domain" description="UvrD-like helicase ATP-binding" evidence="17">
    <location>
        <begin position="1"/>
        <end position="460"/>
    </location>
</feature>
<feature type="active site" description="For nuclease activity" evidence="15">
    <location>
        <position position="1113"/>
    </location>
</feature>
<comment type="cofactor">
    <cofactor evidence="15">
        <name>Mg(2+)</name>
        <dbReference type="ChEBI" id="CHEBI:18420"/>
    </cofactor>
    <text evidence="15">Binds 1 Mg(2+) ion per subunit.</text>
</comment>
<dbReference type="EMBL" id="JBAKFM010000003">
    <property type="protein sequence ID" value="MEX0469460.1"/>
    <property type="molecule type" value="Genomic_DNA"/>
</dbReference>
<dbReference type="InterPro" id="IPR000212">
    <property type="entry name" value="DNA_helicase_UvrD/REP"/>
</dbReference>
<comment type="catalytic activity">
    <reaction evidence="14 15">
        <text>ATP + H2O = ADP + phosphate + H(+)</text>
        <dbReference type="Rhea" id="RHEA:13065"/>
        <dbReference type="ChEBI" id="CHEBI:15377"/>
        <dbReference type="ChEBI" id="CHEBI:15378"/>
        <dbReference type="ChEBI" id="CHEBI:30616"/>
        <dbReference type="ChEBI" id="CHEBI:43474"/>
        <dbReference type="ChEBI" id="CHEBI:456216"/>
        <dbReference type="EC" id="5.6.2.4"/>
    </reaction>
</comment>
<accession>A0ABV3TFY2</accession>
<keyword evidence="2 15" id="KW-0479">Metal-binding</keyword>
<comment type="caution">
    <text evidence="19">The sequence shown here is derived from an EMBL/GenBank/DDBJ whole genome shotgun (WGS) entry which is preliminary data.</text>
</comment>
<keyword evidence="6 15" id="KW-0347">Helicase</keyword>
<dbReference type="GO" id="GO:0008854">
    <property type="term" value="F:exodeoxyribonuclease V activity"/>
    <property type="evidence" value="ECO:0007669"/>
    <property type="project" value="UniProtKB-EC"/>
</dbReference>
<protein>
    <recommendedName>
        <fullName evidence="15">RecBCD enzyme subunit RecB</fullName>
        <ecNumber evidence="15">3.1.11.5</ecNumber>
        <ecNumber evidence="15">5.6.2.4</ecNumber>
    </recommendedName>
    <alternativeName>
        <fullName evidence="15">DNA 3'-5' helicase subunit RecB</fullName>
    </alternativeName>
    <alternativeName>
        <fullName evidence="15">Exonuclease V subunit RecB</fullName>
        <shortName evidence="15">ExoV subunit RecB</shortName>
    </alternativeName>
    <alternativeName>
        <fullName evidence="15">Helicase/nuclease RecBCD subunit RecB</fullName>
    </alternativeName>
</protein>
<evidence type="ECO:0000256" key="11">
    <source>
        <dbReference type="ARBA" id="ARBA00023204"/>
    </source>
</evidence>
<evidence type="ECO:0000256" key="8">
    <source>
        <dbReference type="ARBA" id="ARBA00022840"/>
    </source>
</evidence>
<dbReference type="PROSITE" id="PS51198">
    <property type="entry name" value="UVRD_HELICASE_ATP_BIND"/>
    <property type="match status" value="1"/>
</dbReference>
<evidence type="ECO:0000256" key="4">
    <source>
        <dbReference type="ARBA" id="ARBA00022763"/>
    </source>
</evidence>
<feature type="binding site" evidence="15">
    <location>
        <position position="1100"/>
    </location>
    <ligand>
        <name>Mg(2+)</name>
        <dbReference type="ChEBI" id="CHEBI:18420"/>
    </ligand>
</feature>
<dbReference type="SUPFAM" id="SSF52980">
    <property type="entry name" value="Restriction endonuclease-like"/>
    <property type="match status" value="1"/>
</dbReference>
<keyword evidence="5 15" id="KW-0378">Hydrolase</keyword>
<dbReference type="Gene3D" id="3.40.50.300">
    <property type="entry name" value="P-loop containing nucleotide triphosphate hydrolases"/>
    <property type="match status" value="2"/>
</dbReference>
<evidence type="ECO:0000256" key="6">
    <source>
        <dbReference type="ARBA" id="ARBA00022806"/>
    </source>
</evidence>
<keyword evidence="10 15" id="KW-0238">DNA-binding</keyword>
<dbReference type="CDD" id="cd22352">
    <property type="entry name" value="RecB_C-like"/>
    <property type="match status" value="1"/>
</dbReference>
<dbReference type="Pfam" id="PF13361">
    <property type="entry name" value="UvrD_C"/>
    <property type="match status" value="1"/>
</dbReference>
<dbReference type="Gene3D" id="1.10.486.10">
    <property type="entry name" value="PCRA, domain 4"/>
    <property type="match status" value="1"/>
</dbReference>
<keyword evidence="8 15" id="KW-0067">ATP-binding</keyword>
<proteinExistence type="inferred from homology"/>
<name>A0ABV3TFY2_9GAMM</name>
<evidence type="ECO:0000256" key="7">
    <source>
        <dbReference type="ARBA" id="ARBA00022839"/>
    </source>
</evidence>
<comment type="catalytic activity">
    <reaction evidence="15">
        <text>Exonucleolytic cleavage (in the presence of ATP) in either 5'- to 3'- or 3'- to 5'-direction to yield 5'-phosphooligonucleotides.</text>
        <dbReference type="EC" id="3.1.11.5"/>
    </reaction>
</comment>
<feature type="binding site" evidence="16">
    <location>
        <begin position="20"/>
        <end position="27"/>
    </location>
    <ligand>
        <name>ATP</name>
        <dbReference type="ChEBI" id="CHEBI:30616"/>
    </ligand>
</feature>
<keyword evidence="1 15" id="KW-0540">Nuclease</keyword>
<evidence type="ECO:0000256" key="12">
    <source>
        <dbReference type="ARBA" id="ARBA00023235"/>
    </source>
</evidence>
<dbReference type="InterPro" id="IPR014017">
    <property type="entry name" value="DNA_helicase_UvrD-like_C"/>
</dbReference>
<dbReference type="InterPro" id="IPR014016">
    <property type="entry name" value="UvrD-like_ATP-bd"/>
</dbReference>
<dbReference type="PROSITE" id="PS51217">
    <property type="entry name" value="UVRD_HELICASE_CTER"/>
    <property type="match status" value="1"/>
</dbReference>
<comment type="similarity">
    <text evidence="15">Belongs to the helicase family. UvrD subfamily.</text>
</comment>